<name>A0A841C666_9LACT</name>
<dbReference type="PROSITE" id="PS51071">
    <property type="entry name" value="HTH_RPIR"/>
    <property type="match status" value="1"/>
</dbReference>
<dbReference type="InterPro" id="IPR000281">
    <property type="entry name" value="HTH_RpiR"/>
</dbReference>
<comment type="caution">
    <text evidence="6">The sequence shown here is derived from an EMBL/GenBank/DDBJ whole genome shotgun (WGS) entry which is preliminary data.</text>
</comment>
<evidence type="ECO:0000259" key="4">
    <source>
        <dbReference type="PROSITE" id="PS51071"/>
    </source>
</evidence>
<evidence type="ECO:0000313" key="6">
    <source>
        <dbReference type="EMBL" id="MBB5887945.1"/>
    </source>
</evidence>
<feature type="domain" description="HTH rpiR-type" evidence="4">
    <location>
        <begin position="2"/>
        <end position="78"/>
    </location>
</feature>
<dbReference type="Pfam" id="PF01418">
    <property type="entry name" value="HTH_6"/>
    <property type="match status" value="1"/>
</dbReference>
<dbReference type="Gene3D" id="3.40.50.10490">
    <property type="entry name" value="Glucose-6-phosphate isomerase like protein, domain 1"/>
    <property type="match status" value="1"/>
</dbReference>
<dbReference type="PANTHER" id="PTHR30514:SF1">
    <property type="entry name" value="HTH-TYPE TRANSCRIPTIONAL REGULATOR HEXR-RELATED"/>
    <property type="match status" value="1"/>
</dbReference>
<dbReference type="InterPro" id="IPR001347">
    <property type="entry name" value="SIS_dom"/>
</dbReference>
<dbReference type="GO" id="GO:0003700">
    <property type="term" value="F:DNA-binding transcription factor activity"/>
    <property type="evidence" value="ECO:0007669"/>
    <property type="project" value="InterPro"/>
</dbReference>
<dbReference type="InterPro" id="IPR047640">
    <property type="entry name" value="RpiR-like"/>
</dbReference>
<accession>A0A841C666</accession>
<evidence type="ECO:0000313" key="7">
    <source>
        <dbReference type="Proteomes" id="UP000562464"/>
    </source>
</evidence>
<dbReference type="InterPro" id="IPR036388">
    <property type="entry name" value="WH-like_DNA-bd_sf"/>
</dbReference>
<dbReference type="CDD" id="cd05013">
    <property type="entry name" value="SIS_RpiR"/>
    <property type="match status" value="1"/>
</dbReference>
<evidence type="ECO:0000256" key="3">
    <source>
        <dbReference type="ARBA" id="ARBA00023163"/>
    </source>
</evidence>
<evidence type="ECO:0000259" key="5">
    <source>
        <dbReference type="PROSITE" id="PS51464"/>
    </source>
</evidence>
<dbReference type="AlphaFoldDB" id="A0A841C666"/>
<dbReference type="SUPFAM" id="SSF53697">
    <property type="entry name" value="SIS domain"/>
    <property type="match status" value="1"/>
</dbReference>
<reference evidence="6 7" key="1">
    <citation type="submission" date="2020-08" db="EMBL/GenBank/DDBJ databases">
        <title>Genomic Encyclopedia of Type Strains, Phase IV (KMG-IV): sequencing the most valuable type-strain genomes for metagenomic binning, comparative biology and taxonomic classification.</title>
        <authorList>
            <person name="Goeker M."/>
        </authorList>
    </citation>
    <scope>NUCLEOTIDE SEQUENCE [LARGE SCALE GENOMIC DNA]</scope>
    <source>
        <strain evidence="6 7">DSM 14925</strain>
    </source>
</reference>
<organism evidence="6 7">
    <name type="scientific">Lactovum miscens</name>
    <dbReference type="NCBI Taxonomy" id="190387"/>
    <lineage>
        <taxon>Bacteria</taxon>
        <taxon>Bacillati</taxon>
        <taxon>Bacillota</taxon>
        <taxon>Bacilli</taxon>
        <taxon>Lactobacillales</taxon>
        <taxon>Streptococcaceae</taxon>
        <taxon>Lactovum</taxon>
    </lineage>
</organism>
<evidence type="ECO:0000256" key="2">
    <source>
        <dbReference type="ARBA" id="ARBA00023125"/>
    </source>
</evidence>
<protein>
    <submittedName>
        <fullName evidence="6">DNA-binding MurR/RpiR family transcriptional regulator</fullName>
    </submittedName>
</protein>
<dbReference type="GO" id="GO:0003677">
    <property type="term" value="F:DNA binding"/>
    <property type="evidence" value="ECO:0007669"/>
    <property type="project" value="UniProtKB-KW"/>
</dbReference>
<keyword evidence="2 6" id="KW-0238">DNA-binding</keyword>
<evidence type="ECO:0000256" key="1">
    <source>
        <dbReference type="ARBA" id="ARBA00023015"/>
    </source>
</evidence>
<dbReference type="GO" id="GO:1901135">
    <property type="term" value="P:carbohydrate derivative metabolic process"/>
    <property type="evidence" value="ECO:0007669"/>
    <property type="project" value="InterPro"/>
</dbReference>
<dbReference type="PANTHER" id="PTHR30514">
    <property type="entry name" value="GLUCOKINASE"/>
    <property type="match status" value="1"/>
</dbReference>
<gene>
    <name evidence="6" type="ORF">HNQ37_000835</name>
</gene>
<dbReference type="EMBL" id="JACHHV010000011">
    <property type="protein sequence ID" value="MBB5887945.1"/>
    <property type="molecule type" value="Genomic_DNA"/>
</dbReference>
<dbReference type="Gene3D" id="1.10.10.10">
    <property type="entry name" value="Winged helix-like DNA-binding domain superfamily/Winged helix DNA-binding domain"/>
    <property type="match status" value="1"/>
</dbReference>
<dbReference type="InterPro" id="IPR035472">
    <property type="entry name" value="RpiR-like_SIS"/>
</dbReference>
<dbReference type="Proteomes" id="UP000562464">
    <property type="component" value="Unassembled WGS sequence"/>
</dbReference>
<dbReference type="RefSeq" id="WP_183539554.1">
    <property type="nucleotide sequence ID" value="NZ_JACHHV010000011.1"/>
</dbReference>
<dbReference type="GO" id="GO:0097367">
    <property type="term" value="F:carbohydrate derivative binding"/>
    <property type="evidence" value="ECO:0007669"/>
    <property type="project" value="InterPro"/>
</dbReference>
<dbReference type="InterPro" id="IPR046348">
    <property type="entry name" value="SIS_dom_sf"/>
</dbReference>
<keyword evidence="1" id="KW-0805">Transcription regulation</keyword>
<feature type="domain" description="SIS" evidence="5">
    <location>
        <begin position="122"/>
        <end position="263"/>
    </location>
</feature>
<dbReference type="InterPro" id="IPR009057">
    <property type="entry name" value="Homeodomain-like_sf"/>
</dbReference>
<dbReference type="SUPFAM" id="SSF46689">
    <property type="entry name" value="Homeodomain-like"/>
    <property type="match status" value="1"/>
</dbReference>
<sequence length="281" mass="31233">MISLINRIRSYEDKLSKSDKSLAEFILGNPVKAGKLSIQELSNLTHISIATISRFAKKIGYQSYQDLKFEMSSISPKRNDDFFHEINSSDSPHEMLIKNFGANIASLQATQAFITDTEIEKSVGLLLSAKKCAFLGLGASNAVALIAYHRFLKTPMTAFFSSDFHFQQMIAAKMTKGDCAIVISHSGKNRDTIRLVEILKERNVSVIGITSFAGSPFAEMVDIALISVAEETSYRLEAVSSTLSQISLLDSLFMIYGIQKKNKTNEALESIHEVIRKTRFD</sequence>
<keyword evidence="3" id="KW-0804">Transcription</keyword>
<dbReference type="Pfam" id="PF01380">
    <property type="entry name" value="SIS"/>
    <property type="match status" value="1"/>
</dbReference>
<proteinExistence type="predicted"/>
<keyword evidence="7" id="KW-1185">Reference proteome</keyword>
<dbReference type="PROSITE" id="PS51464">
    <property type="entry name" value="SIS"/>
    <property type="match status" value="1"/>
</dbReference>